<dbReference type="SUPFAM" id="SSF50249">
    <property type="entry name" value="Nucleic acid-binding proteins"/>
    <property type="match status" value="1"/>
</dbReference>
<sequence length="100" mass="10872">MNRLRLEASIVEIGSLRYTPAGLPVIDVTLAHAGTVEESGVARQIEFSMPAVAIGPISAKVMALGLEKPAQWAGFLAKKHRNSRTLVFHITALQEFEKDC</sequence>
<dbReference type="NCBIfam" id="TIGR04418">
    <property type="entry name" value="PriB_gamma"/>
    <property type="match status" value="1"/>
</dbReference>
<evidence type="ECO:0000313" key="2">
    <source>
        <dbReference type="EMBL" id="RSK82876.1"/>
    </source>
</evidence>
<comment type="similarity">
    <text evidence="1">Belongs to the PriB family.</text>
</comment>
<keyword evidence="4" id="KW-1185">Reference proteome</keyword>
<dbReference type="HAMAP" id="MF_00720">
    <property type="entry name" value="PriB"/>
    <property type="match status" value="1"/>
</dbReference>
<dbReference type="GO" id="GO:0006269">
    <property type="term" value="P:DNA replication, synthesis of primer"/>
    <property type="evidence" value="ECO:0007669"/>
    <property type="project" value="UniProtKB-KW"/>
</dbReference>
<keyword evidence="1" id="KW-0238">DNA-binding</keyword>
<dbReference type="PIRSF" id="PIRSF003135">
    <property type="entry name" value="Primosomal_n"/>
    <property type="match status" value="1"/>
</dbReference>
<dbReference type="GO" id="GO:0003697">
    <property type="term" value="F:single-stranded DNA binding"/>
    <property type="evidence" value="ECO:0007669"/>
    <property type="project" value="UniProtKB-UniRule"/>
</dbReference>
<evidence type="ECO:0000313" key="5">
    <source>
        <dbReference type="Proteomes" id="UP000364291"/>
    </source>
</evidence>
<evidence type="ECO:0000313" key="4">
    <source>
        <dbReference type="Proteomes" id="UP000270216"/>
    </source>
</evidence>
<dbReference type="STRING" id="93218.XM39_18775"/>
<keyword evidence="1" id="KW-0639">Primosome</keyword>
<comment type="function">
    <text evidence="1">Involved in the restart of stalled replication forks, which reloads the replicative helicase on sites other than the origin of replication; the PriA-PriB pathway is the major replication restart pathway. During primosome assembly it facilitates complex formation between PriA and DnaT on DNA; stabilizes PriA on DNA. Stimulates the DNA unwinding activity of PriA helicase.</text>
</comment>
<keyword evidence="1" id="KW-0235">DNA replication</keyword>
<dbReference type="KEGG" id="papi:SG18_18585"/>
<dbReference type="Proteomes" id="UP000270216">
    <property type="component" value="Unassembled WGS sequence"/>
</dbReference>
<accession>A0A0B5FJ07</accession>
<dbReference type="EMBL" id="RWHX01000011">
    <property type="protein sequence ID" value="RSK82876.1"/>
    <property type="molecule type" value="Genomic_DNA"/>
</dbReference>
<dbReference type="GeneID" id="47014533"/>
<comment type="subunit">
    <text evidence="1">Homodimer. Interacts with PriA and DnaT. Component of the replication restart primosome. Primosome assembly occurs via a 'hand-off' mechanism. PriA binds to replication forks, subsequently PriB then DnaT bind; DnaT then displaces ssDNA to generate the helicase loading substrate.</text>
</comment>
<reference evidence="3 5" key="2">
    <citation type="submission" date="2019-08" db="EMBL/GenBank/DDBJ databases">
        <authorList>
            <person name="Peeters C."/>
        </authorList>
    </citation>
    <scope>NUCLEOTIDE SEQUENCE [LARGE SCALE GENOMIC DNA]</scope>
    <source>
        <strain evidence="3 5">LMG 18089</strain>
    </source>
</reference>
<dbReference type="AlphaFoldDB" id="A0A0B5FJ07"/>
<reference evidence="2 4" key="1">
    <citation type="submission" date="2018-12" db="EMBL/GenBank/DDBJ databases">
        <title>Whole genome sequence of a Pandoraea apista isolate from a patient with cystic fibrosis.</title>
        <authorList>
            <person name="Kenna D.T."/>
            <person name="Turton J.F."/>
        </authorList>
    </citation>
    <scope>NUCLEOTIDE SEQUENCE [LARGE SCALE GENOMIC DNA]</scope>
    <source>
        <strain evidence="2 4">Pa13324</strain>
    </source>
</reference>
<dbReference type="InterPro" id="IPR012340">
    <property type="entry name" value="NA-bd_OB-fold"/>
</dbReference>
<dbReference type="Proteomes" id="UP000364291">
    <property type="component" value="Unassembled WGS sequence"/>
</dbReference>
<dbReference type="Gene3D" id="2.40.50.140">
    <property type="entry name" value="Nucleic acid-binding proteins"/>
    <property type="match status" value="1"/>
</dbReference>
<dbReference type="EMBL" id="CABPSX010000011">
    <property type="protein sequence ID" value="VVG73439.1"/>
    <property type="molecule type" value="Genomic_DNA"/>
</dbReference>
<evidence type="ECO:0000313" key="3">
    <source>
        <dbReference type="EMBL" id="VVG73439.1"/>
    </source>
</evidence>
<dbReference type="OrthoDB" id="5296916at2"/>
<dbReference type="GO" id="GO:1990077">
    <property type="term" value="C:primosome complex"/>
    <property type="evidence" value="ECO:0007669"/>
    <property type="project" value="UniProtKB-UniRule"/>
</dbReference>
<dbReference type="InterPro" id="IPR023646">
    <property type="entry name" value="Prisomal_replication_PriB"/>
</dbReference>
<dbReference type="Pfam" id="PF22657">
    <property type="entry name" value="SSB_1"/>
    <property type="match status" value="1"/>
</dbReference>
<name>A0A0B5FJ07_9BURK</name>
<gene>
    <name evidence="1 2" type="primary">priB</name>
    <name evidence="2" type="ORF">EJE83_08855</name>
    <name evidence="3" type="ORF">PAP18089_04448</name>
</gene>
<protein>
    <recommendedName>
        <fullName evidence="1">Replication restart protein PriB</fullName>
    </recommendedName>
</protein>
<dbReference type="RefSeq" id="WP_042115726.1">
    <property type="nucleotide sequence ID" value="NZ_CABPSX010000011.1"/>
</dbReference>
<evidence type="ECO:0000256" key="1">
    <source>
        <dbReference type="HAMAP-Rule" id="MF_00720"/>
    </source>
</evidence>
<organism evidence="3 5">
    <name type="scientific">Pandoraea apista</name>
    <dbReference type="NCBI Taxonomy" id="93218"/>
    <lineage>
        <taxon>Bacteria</taxon>
        <taxon>Pseudomonadati</taxon>
        <taxon>Pseudomonadota</taxon>
        <taxon>Betaproteobacteria</taxon>
        <taxon>Burkholderiales</taxon>
        <taxon>Burkholderiaceae</taxon>
        <taxon>Pandoraea</taxon>
    </lineage>
</organism>
<proteinExistence type="inferred from homology"/>